<evidence type="ECO:0000256" key="1">
    <source>
        <dbReference type="SAM" id="MobiDB-lite"/>
    </source>
</evidence>
<feature type="compositionally biased region" description="Gly residues" evidence="1">
    <location>
        <begin position="569"/>
        <end position="579"/>
    </location>
</feature>
<evidence type="ECO:0000313" key="2">
    <source>
        <dbReference type="EnsemblProtists" id="EOD30647"/>
    </source>
</evidence>
<proteinExistence type="predicted"/>
<keyword evidence="3" id="KW-1185">Reference proteome</keyword>
<dbReference type="KEGG" id="ehx:EMIHUDRAFT_456514"/>
<accession>A0A0D3K4G2</accession>
<organism evidence="2 3">
    <name type="scientific">Emiliania huxleyi (strain CCMP1516)</name>
    <dbReference type="NCBI Taxonomy" id="280463"/>
    <lineage>
        <taxon>Eukaryota</taxon>
        <taxon>Haptista</taxon>
        <taxon>Haptophyta</taxon>
        <taxon>Prymnesiophyceae</taxon>
        <taxon>Isochrysidales</taxon>
        <taxon>Noelaerhabdaceae</taxon>
        <taxon>Emiliania</taxon>
    </lineage>
</organism>
<dbReference type="EnsemblProtists" id="EOD30647">
    <property type="protein sequence ID" value="EOD30647"/>
    <property type="gene ID" value="EMIHUDRAFT_456514"/>
</dbReference>
<dbReference type="GeneID" id="17275921"/>
<dbReference type="AlphaFoldDB" id="A0A0D3K4G2"/>
<dbReference type="PaxDb" id="2903-EOD30647"/>
<evidence type="ECO:0000313" key="3">
    <source>
        <dbReference type="Proteomes" id="UP000013827"/>
    </source>
</evidence>
<reference evidence="2" key="2">
    <citation type="submission" date="2024-10" db="UniProtKB">
        <authorList>
            <consortium name="EnsemblProtists"/>
        </authorList>
    </citation>
    <scope>IDENTIFICATION</scope>
</reference>
<feature type="region of interest" description="Disordered" evidence="1">
    <location>
        <begin position="487"/>
        <end position="510"/>
    </location>
</feature>
<sequence>MFGYPFRIHSLHLSPWVDFRASSAAQARHHAAKGERGSVDDCKAEQARGPWLRLQLHVEGVELANPPSLHCAHKDFLKAGSVDTLVTLDLSFLGTLLRTGKLSPAHVVFESFDVKRAQIFFELKAGELNINGLVRELAEREVCAALAARGKCLGLFPRPCQAPTPPTPNLLRLRIGAVRGLRKLRGTRPFVAVKVRGTELVTSVGSLAAQHARGGGSGGSKGSGHSEGEAQEWLFDDEVLLRLSDPSAVVHVCVYCRRKGTAEFDARSRRLLGQWVCDRARHPAISCAGRCLRAGPCEQVVTAKYLVTCPRHCKHMPPLSVGRDGALSGTFLLADKRLRGSAAPRRTAMAQLQENSAETALRMGNVAELRGVLGRLPLRLSCGADVSIKDLFTGYKGDVERDLRRYGQAEAAELGERLLFDQLVPQALKEVFGTSLGGQAIGSIMAGLGALSPARPQATRRRAPSRLTLRRWASSSAGFERSVQAARKGAAVASTDPAPPPVGAGAPSGETPLAAATAGANLLAEAALATQKQVAAAAGPLGPKWKLASSGAKSSDASAGAGASAGASGSAGGSAGGGKPASAAG</sequence>
<feature type="compositionally biased region" description="Low complexity" evidence="1">
    <location>
        <begin position="548"/>
        <end position="568"/>
    </location>
</feature>
<dbReference type="Proteomes" id="UP000013827">
    <property type="component" value="Unassembled WGS sequence"/>
</dbReference>
<name>A0A0D3K4G2_EMIH1</name>
<protein>
    <submittedName>
        <fullName evidence="2">Uncharacterized protein</fullName>
    </submittedName>
</protein>
<dbReference type="RefSeq" id="XP_005783076.1">
    <property type="nucleotide sequence ID" value="XM_005783019.1"/>
</dbReference>
<feature type="region of interest" description="Disordered" evidence="1">
    <location>
        <begin position="542"/>
        <end position="585"/>
    </location>
</feature>
<dbReference type="HOGENOM" id="CLU_466495_0_0_1"/>
<reference evidence="3" key="1">
    <citation type="journal article" date="2013" name="Nature">
        <title>Pan genome of the phytoplankton Emiliania underpins its global distribution.</title>
        <authorList>
            <person name="Read B.A."/>
            <person name="Kegel J."/>
            <person name="Klute M.J."/>
            <person name="Kuo A."/>
            <person name="Lefebvre S.C."/>
            <person name="Maumus F."/>
            <person name="Mayer C."/>
            <person name="Miller J."/>
            <person name="Monier A."/>
            <person name="Salamov A."/>
            <person name="Young J."/>
            <person name="Aguilar M."/>
            <person name="Claverie J.M."/>
            <person name="Frickenhaus S."/>
            <person name="Gonzalez K."/>
            <person name="Herman E.K."/>
            <person name="Lin Y.C."/>
            <person name="Napier J."/>
            <person name="Ogata H."/>
            <person name="Sarno A.F."/>
            <person name="Shmutz J."/>
            <person name="Schroeder D."/>
            <person name="de Vargas C."/>
            <person name="Verret F."/>
            <person name="von Dassow P."/>
            <person name="Valentin K."/>
            <person name="Van de Peer Y."/>
            <person name="Wheeler G."/>
            <person name="Dacks J.B."/>
            <person name="Delwiche C.F."/>
            <person name="Dyhrman S.T."/>
            <person name="Glockner G."/>
            <person name="John U."/>
            <person name="Richards T."/>
            <person name="Worden A.Z."/>
            <person name="Zhang X."/>
            <person name="Grigoriev I.V."/>
            <person name="Allen A.E."/>
            <person name="Bidle K."/>
            <person name="Borodovsky M."/>
            <person name="Bowler C."/>
            <person name="Brownlee C."/>
            <person name="Cock J.M."/>
            <person name="Elias M."/>
            <person name="Gladyshev V.N."/>
            <person name="Groth M."/>
            <person name="Guda C."/>
            <person name="Hadaegh A."/>
            <person name="Iglesias-Rodriguez M.D."/>
            <person name="Jenkins J."/>
            <person name="Jones B.M."/>
            <person name="Lawson T."/>
            <person name="Leese F."/>
            <person name="Lindquist E."/>
            <person name="Lobanov A."/>
            <person name="Lomsadze A."/>
            <person name="Malik S.B."/>
            <person name="Marsh M.E."/>
            <person name="Mackinder L."/>
            <person name="Mock T."/>
            <person name="Mueller-Roeber B."/>
            <person name="Pagarete A."/>
            <person name="Parker M."/>
            <person name="Probert I."/>
            <person name="Quesneville H."/>
            <person name="Raines C."/>
            <person name="Rensing S.A."/>
            <person name="Riano-Pachon D.M."/>
            <person name="Richier S."/>
            <person name="Rokitta S."/>
            <person name="Shiraiwa Y."/>
            <person name="Soanes D.M."/>
            <person name="van der Giezen M."/>
            <person name="Wahlund T.M."/>
            <person name="Williams B."/>
            <person name="Wilson W."/>
            <person name="Wolfe G."/>
            <person name="Wurch L.L."/>
        </authorList>
    </citation>
    <scope>NUCLEOTIDE SEQUENCE</scope>
</reference>